<dbReference type="OrthoDB" id="3696289at2"/>
<reference evidence="2 3" key="1">
    <citation type="submission" date="2019-09" db="EMBL/GenBank/DDBJ databases">
        <title>Actinomadura physcomitrii sp. nov., a novel actinomycete isolated from moss [Physcomitrium sphaericum (Ludw) Fuernr].</title>
        <authorList>
            <person name="Liu C."/>
            <person name="Zhuang X."/>
        </authorList>
    </citation>
    <scope>NUCLEOTIDE SEQUENCE [LARGE SCALE GENOMIC DNA]</scope>
    <source>
        <strain evidence="2 3">CYP1-1B</strain>
    </source>
</reference>
<gene>
    <name evidence="2" type="ORF">F9B16_21075</name>
</gene>
<comment type="caution">
    <text evidence="2">The sequence shown here is derived from an EMBL/GenBank/DDBJ whole genome shotgun (WGS) entry which is preliminary data.</text>
</comment>
<proteinExistence type="predicted"/>
<organism evidence="2 3">
    <name type="scientific">Actinomadura montaniterrae</name>
    <dbReference type="NCBI Taxonomy" id="1803903"/>
    <lineage>
        <taxon>Bacteria</taxon>
        <taxon>Bacillati</taxon>
        <taxon>Actinomycetota</taxon>
        <taxon>Actinomycetes</taxon>
        <taxon>Streptosporangiales</taxon>
        <taxon>Thermomonosporaceae</taxon>
        <taxon>Actinomadura</taxon>
    </lineage>
</organism>
<accession>A0A6L3VRC4</accession>
<dbReference type="Pfam" id="PF19631">
    <property type="entry name" value="Trypco2"/>
    <property type="match status" value="1"/>
</dbReference>
<dbReference type="RefSeq" id="WP_151541826.1">
    <property type="nucleotide sequence ID" value="NZ_WBMR01000059.1"/>
</dbReference>
<dbReference type="InterPro" id="IPR045608">
    <property type="entry name" value="Trypco2"/>
</dbReference>
<feature type="domain" description="Trypsin-co-occurring" evidence="1">
    <location>
        <begin position="7"/>
        <end position="83"/>
    </location>
</feature>
<dbReference type="EMBL" id="WBMR01000059">
    <property type="protein sequence ID" value="KAB2379305.1"/>
    <property type="molecule type" value="Genomic_DNA"/>
</dbReference>
<name>A0A6L3VRC4_9ACTN</name>
<evidence type="ECO:0000313" key="3">
    <source>
        <dbReference type="Proteomes" id="UP000483004"/>
    </source>
</evidence>
<evidence type="ECO:0000313" key="2">
    <source>
        <dbReference type="EMBL" id="KAB2379305.1"/>
    </source>
</evidence>
<protein>
    <recommendedName>
        <fullName evidence="1">Trypsin-co-occurring domain-containing protein</fullName>
    </recommendedName>
</protein>
<dbReference type="Proteomes" id="UP000483004">
    <property type="component" value="Unassembled WGS sequence"/>
</dbReference>
<dbReference type="AlphaFoldDB" id="A0A6L3VRC4"/>
<evidence type="ECO:0000259" key="1">
    <source>
        <dbReference type="Pfam" id="PF19631"/>
    </source>
</evidence>
<sequence>MDRPWTGLAEAIAAVRAELVRAKELGAGSAMPFEVGPVEIQFTVALINEGKASAGIKVWVLGANASSAATDQQTHQLKVTLQPRGEDGLPEHVGADDFNP</sequence>
<keyword evidence="3" id="KW-1185">Reference proteome</keyword>